<protein>
    <submittedName>
        <fullName evidence="2">Uncharacterized protein</fullName>
    </submittedName>
</protein>
<evidence type="ECO:0000313" key="3">
    <source>
        <dbReference type="Proteomes" id="UP000722625"/>
    </source>
</evidence>
<comment type="caution">
    <text evidence="2">The sequence shown here is derived from an EMBL/GenBank/DDBJ whole genome shotgun (WGS) entry which is preliminary data.</text>
</comment>
<name>A0ABS5PID5_9FLAO</name>
<gene>
    <name evidence="2" type="ORF">KHA90_23985</name>
</gene>
<dbReference type="RefSeq" id="WP_213307854.1">
    <property type="nucleotide sequence ID" value="NZ_JAGYVZ010000043.1"/>
</dbReference>
<dbReference type="Proteomes" id="UP000722625">
    <property type="component" value="Unassembled WGS sequence"/>
</dbReference>
<feature type="compositionally biased region" description="Basic and acidic residues" evidence="1">
    <location>
        <begin position="130"/>
        <end position="144"/>
    </location>
</feature>
<dbReference type="EMBL" id="JAGYVZ010000043">
    <property type="protein sequence ID" value="MBS7234069.1"/>
    <property type="molecule type" value="Genomic_DNA"/>
</dbReference>
<proteinExistence type="predicted"/>
<evidence type="ECO:0000256" key="1">
    <source>
        <dbReference type="SAM" id="MobiDB-lite"/>
    </source>
</evidence>
<evidence type="ECO:0000313" key="2">
    <source>
        <dbReference type="EMBL" id="MBS7234069.1"/>
    </source>
</evidence>
<feature type="region of interest" description="Disordered" evidence="1">
    <location>
        <begin position="121"/>
        <end position="144"/>
    </location>
</feature>
<keyword evidence="3" id="KW-1185">Reference proteome</keyword>
<accession>A0ABS5PID5</accession>
<organism evidence="2 3">
    <name type="scientific">Flavobacterium psychroterrae</name>
    <dbReference type="NCBI Taxonomy" id="2133767"/>
    <lineage>
        <taxon>Bacteria</taxon>
        <taxon>Pseudomonadati</taxon>
        <taxon>Bacteroidota</taxon>
        <taxon>Flavobacteriia</taxon>
        <taxon>Flavobacteriales</taxon>
        <taxon>Flavobacteriaceae</taxon>
        <taxon>Flavobacterium</taxon>
    </lineage>
</organism>
<sequence>MKTAKHFTTSDGTEFYEYNTAFNHARTLEDKTIVSPGEEITFDIDVVDEEIISDTVVDTTDHSQIGAATDEPKIEIEAIADGSVNILKDGENADTSPINVIPLSADATKELIKTGGEEIKAVTTPNVETPKAEAKKENKPNTKN</sequence>
<reference evidence="2 3" key="1">
    <citation type="journal article" date="2018" name="Int. J. Syst. Evol. Microbiol.">
        <title>Flavobacterium chryseum sp. nov. and Flavobacterium psychroterrae sp. nov., novel environmental bacteria isolated from Antarctica.</title>
        <authorList>
            <person name="Kralova S."/>
            <person name="Svec P."/>
            <person name="Busse H.J."/>
            <person name="Stankova E."/>
            <person name="Vaczi P."/>
            <person name="Sedlacek I."/>
        </authorList>
    </citation>
    <scope>NUCLEOTIDE SEQUENCE [LARGE SCALE GENOMIC DNA]</scope>
    <source>
        <strain evidence="2 3">CCM 8827</strain>
    </source>
</reference>